<evidence type="ECO:0000256" key="2">
    <source>
        <dbReference type="ARBA" id="ARBA00022741"/>
    </source>
</evidence>
<dbReference type="AlphaFoldDB" id="A0AAQ3LAD5"/>
<dbReference type="PROSITE" id="PS50011">
    <property type="entry name" value="PROTEIN_KINASE_DOM"/>
    <property type="match status" value="1"/>
</dbReference>
<dbReference type="EMBL" id="CP136920">
    <property type="protein sequence ID" value="WOO40582.1"/>
    <property type="molecule type" value="Genomic_DNA"/>
</dbReference>
<dbReference type="PROSITE" id="PS00107">
    <property type="entry name" value="PROTEIN_KINASE_ATP"/>
    <property type="match status" value="1"/>
</dbReference>
<dbReference type="Gene3D" id="3.90.1580.10">
    <property type="entry name" value="paralog of FGE (formylglycine-generating enzyme)"/>
    <property type="match status" value="1"/>
</dbReference>
<proteinExistence type="predicted"/>
<evidence type="ECO:0000256" key="5">
    <source>
        <dbReference type="PROSITE-ProRule" id="PRU10141"/>
    </source>
</evidence>
<evidence type="ECO:0000259" key="7">
    <source>
        <dbReference type="PROSITE" id="PS50011"/>
    </source>
</evidence>
<keyword evidence="1" id="KW-0808">Transferase</keyword>
<dbReference type="PANTHER" id="PTHR43289">
    <property type="entry name" value="MITOGEN-ACTIVATED PROTEIN KINASE KINASE KINASE 20-RELATED"/>
    <property type="match status" value="1"/>
</dbReference>
<organism evidence="8 9">
    <name type="scientific">Rubellicoccus peritrichatus</name>
    <dbReference type="NCBI Taxonomy" id="3080537"/>
    <lineage>
        <taxon>Bacteria</taxon>
        <taxon>Pseudomonadati</taxon>
        <taxon>Verrucomicrobiota</taxon>
        <taxon>Opitutia</taxon>
        <taxon>Puniceicoccales</taxon>
        <taxon>Cerasicoccaceae</taxon>
        <taxon>Rubellicoccus</taxon>
    </lineage>
</organism>
<dbReference type="InterPro" id="IPR011009">
    <property type="entry name" value="Kinase-like_dom_sf"/>
</dbReference>
<feature type="binding site" evidence="5">
    <location>
        <position position="45"/>
    </location>
    <ligand>
        <name>ATP</name>
        <dbReference type="ChEBI" id="CHEBI:30616"/>
    </ligand>
</feature>
<dbReference type="InterPro" id="IPR000719">
    <property type="entry name" value="Prot_kinase_dom"/>
</dbReference>
<reference evidence="8 9" key="1">
    <citation type="submission" date="2023-10" db="EMBL/GenBank/DDBJ databases">
        <title>Rubellicoccus peritrichatus gen. nov., sp. nov., isolated from an algae of coral reef tank.</title>
        <authorList>
            <person name="Luo J."/>
        </authorList>
    </citation>
    <scope>NUCLEOTIDE SEQUENCE [LARGE SCALE GENOMIC DNA]</scope>
    <source>
        <strain evidence="8 9">CR14</strain>
    </source>
</reference>
<dbReference type="CDD" id="cd14014">
    <property type="entry name" value="STKc_PknB_like"/>
    <property type="match status" value="1"/>
</dbReference>
<keyword evidence="2 5" id="KW-0547">Nucleotide-binding</keyword>
<feature type="region of interest" description="Disordered" evidence="6">
    <location>
        <begin position="399"/>
        <end position="478"/>
    </location>
</feature>
<feature type="domain" description="Protein kinase" evidence="7">
    <location>
        <begin position="16"/>
        <end position="283"/>
    </location>
</feature>
<dbReference type="SUPFAM" id="SSF56112">
    <property type="entry name" value="Protein kinase-like (PK-like)"/>
    <property type="match status" value="1"/>
</dbReference>
<evidence type="ECO:0000256" key="4">
    <source>
        <dbReference type="ARBA" id="ARBA00022840"/>
    </source>
</evidence>
<dbReference type="RefSeq" id="WP_317832689.1">
    <property type="nucleotide sequence ID" value="NZ_CP136920.1"/>
</dbReference>
<dbReference type="Pfam" id="PF03781">
    <property type="entry name" value="FGE-sulfatase"/>
    <property type="match status" value="1"/>
</dbReference>
<sequence>MSNTPLSNGLLVFERFRLKMLLGRGGMGVVWLARDEELEIDIALKFLSEDLFRDSSALRDLKKETRRGMALSHPNIVRVYGFYSSNNGAAVAMEFVEGNTLCSLRDTRLNDAFEVDELKPWIAELCSALHYAHTEAEIVHRDLKPGNLMVDHRNRLKVADFGIASSLSDAQTRITGTVSPRGTLSYMSPQQLLGQRPCISHDIYSLGATLYDLLTGKPPFYSGDISLQIRETQPPSIAERREELEFIGYPLTKEWEETIAACLSKDASKRPRTAMEVLQRLNLQDYEPARSGSAFPFDKAATSKDTPAISEPTVYEPIPFTPRAEPTQAQPETKTGNTDVTTEPALTTTHSVVTASRWSGLRTALMVFVSVLAGGAIVFYATKELITVESRSNKMGFGINEPDYNPPPVQQFPNSLTTSEGEWNHQPPNSNNRPIPPPGMATGTTGQMAPPQNARPGMGQAGPRTQGPLLQTSSEPREVLDEPVAGKDFDLPGSDLIFSWVPSKEFLVGSPPFDTRANDDEKPITRVIFTRGYWISRYETTQGEFQKAMGSNPSHHKGEPNLPVDSVTWYEAMKFCDRLNKKYADIIPAGYTFSLPSQSQFEYASSAGINRIHGGANVREKAWGNFKGVSETQPVGQLEPNNWEVYDTFGNVAEWCLDWYADTLPGNEVVDWVGPAKGEYKVVKGGTIKHDPWGLRVFSRNAIAPNERDALIGFRVALVPINSHHIARN</sequence>
<feature type="compositionally biased region" description="Polar residues" evidence="6">
    <location>
        <begin position="411"/>
        <end position="421"/>
    </location>
</feature>
<dbReference type="InterPro" id="IPR017441">
    <property type="entry name" value="Protein_kinase_ATP_BS"/>
</dbReference>
<keyword evidence="9" id="KW-1185">Reference proteome</keyword>
<feature type="region of interest" description="Disordered" evidence="6">
    <location>
        <begin position="294"/>
        <end position="342"/>
    </location>
</feature>
<keyword evidence="3 8" id="KW-0418">Kinase</keyword>
<dbReference type="InterPro" id="IPR008271">
    <property type="entry name" value="Ser/Thr_kinase_AS"/>
</dbReference>
<dbReference type="InterPro" id="IPR016187">
    <property type="entry name" value="CTDL_fold"/>
</dbReference>
<dbReference type="InterPro" id="IPR042095">
    <property type="entry name" value="SUMF_sf"/>
</dbReference>
<evidence type="ECO:0000313" key="9">
    <source>
        <dbReference type="Proteomes" id="UP001304300"/>
    </source>
</evidence>
<dbReference type="GO" id="GO:0004674">
    <property type="term" value="F:protein serine/threonine kinase activity"/>
    <property type="evidence" value="ECO:0007669"/>
    <property type="project" value="TreeGrafter"/>
</dbReference>
<dbReference type="Gene3D" id="1.10.510.10">
    <property type="entry name" value="Transferase(Phosphotransferase) domain 1"/>
    <property type="match status" value="1"/>
</dbReference>
<keyword evidence="4 5" id="KW-0067">ATP-binding</keyword>
<dbReference type="SMART" id="SM00220">
    <property type="entry name" value="S_TKc"/>
    <property type="match status" value="1"/>
</dbReference>
<dbReference type="Pfam" id="PF00069">
    <property type="entry name" value="Pkinase"/>
    <property type="match status" value="1"/>
</dbReference>
<dbReference type="PROSITE" id="PS00108">
    <property type="entry name" value="PROTEIN_KINASE_ST"/>
    <property type="match status" value="1"/>
</dbReference>
<dbReference type="PANTHER" id="PTHR43289:SF6">
    <property type="entry name" value="SERINE_THREONINE-PROTEIN KINASE NEKL-3"/>
    <property type="match status" value="1"/>
</dbReference>
<name>A0AAQ3LAD5_9BACT</name>
<dbReference type="GO" id="GO:0005524">
    <property type="term" value="F:ATP binding"/>
    <property type="evidence" value="ECO:0007669"/>
    <property type="project" value="UniProtKB-UniRule"/>
</dbReference>
<dbReference type="InterPro" id="IPR005532">
    <property type="entry name" value="SUMF_dom"/>
</dbReference>
<feature type="compositionally biased region" description="Polar residues" evidence="6">
    <location>
        <begin position="327"/>
        <end position="342"/>
    </location>
</feature>
<gene>
    <name evidence="8" type="ORF">RZN69_18325</name>
</gene>
<dbReference type="Proteomes" id="UP001304300">
    <property type="component" value="Chromosome"/>
</dbReference>
<evidence type="ECO:0000313" key="8">
    <source>
        <dbReference type="EMBL" id="WOO40582.1"/>
    </source>
</evidence>
<dbReference type="Gene3D" id="3.30.200.20">
    <property type="entry name" value="Phosphorylase Kinase, domain 1"/>
    <property type="match status" value="1"/>
</dbReference>
<dbReference type="KEGG" id="puo:RZN69_18325"/>
<protein>
    <submittedName>
        <fullName evidence="8">Bifunctional serine/threonine-protein kinase/formylglycine-generating enzyme family protein</fullName>
    </submittedName>
</protein>
<evidence type="ECO:0000256" key="3">
    <source>
        <dbReference type="ARBA" id="ARBA00022777"/>
    </source>
</evidence>
<dbReference type="SUPFAM" id="SSF56436">
    <property type="entry name" value="C-type lectin-like"/>
    <property type="match status" value="1"/>
</dbReference>
<evidence type="ECO:0000256" key="6">
    <source>
        <dbReference type="SAM" id="MobiDB-lite"/>
    </source>
</evidence>
<evidence type="ECO:0000256" key="1">
    <source>
        <dbReference type="ARBA" id="ARBA00022679"/>
    </source>
</evidence>
<accession>A0AAQ3LAD5</accession>